<organism evidence="2 3">
    <name type="scientific">Haemaphysalis longicornis</name>
    <name type="common">Bush tick</name>
    <dbReference type="NCBI Taxonomy" id="44386"/>
    <lineage>
        <taxon>Eukaryota</taxon>
        <taxon>Metazoa</taxon>
        <taxon>Ecdysozoa</taxon>
        <taxon>Arthropoda</taxon>
        <taxon>Chelicerata</taxon>
        <taxon>Arachnida</taxon>
        <taxon>Acari</taxon>
        <taxon>Parasitiformes</taxon>
        <taxon>Ixodida</taxon>
        <taxon>Ixodoidea</taxon>
        <taxon>Ixodidae</taxon>
        <taxon>Haemaphysalinae</taxon>
        <taxon>Haemaphysalis</taxon>
    </lineage>
</organism>
<dbReference type="EMBL" id="JABSTR010000008">
    <property type="protein sequence ID" value="KAH9377124.1"/>
    <property type="molecule type" value="Genomic_DNA"/>
</dbReference>
<feature type="transmembrane region" description="Helical" evidence="1">
    <location>
        <begin position="130"/>
        <end position="155"/>
    </location>
</feature>
<keyword evidence="1" id="KW-0472">Membrane</keyword>
<evidence type="ECO:0000313" key="2">
    <source>
        <dbReference type="EMBL" id="KAH9377124.1"/>
    </source>
</evidence>
<evidence type="ECO:0000256" key="1">
    <source>
        <dbReference type="SAM" id="Phobius"/>
    </source>
</evidence>
<keyword evidence="1" id="KW-0812">Transmembrane</keyword>
<dbReference type="VEuPathDB" id="VectorBase:HLOH_043194"/>
<proteinExistence type="predicted"/>
<keyword evidence="1" id="KW-1133">Transmembrane helix</keyword>
<comment type="caution">
    <text evidence="2">The sequence shown here is derived from an EMBL/GenBank/DDBJ whole genome shotgun (WGS) entry which is preliminary data.</text>
</comment>
<accession>A0A9J6GS98</accession>
<dbReference type="Proteomes" id="UP000821853">
    <property type="component" value="Unassembled WGS sequence"/>
</dbReference>
<sequence length="180" mass="20347">MESLSVQACYTDYLHYVGDFRYLQIWLDTKLSDRFTNFETGDKTCQAVVHDRVIRYSWANVLEFCGIEMRPGDLSAICVPLLPLQEIDEMFEGFSKHNENKNRGAAIGTLATLFKLWLVFYITSSFSTFVGLYAFGNLCNLLMSLSVMSLILWVYARLRGYYDGGGQATSTPRPTLSGAV</sequence>
<protein>
    <submittedName>
        <fullName evidence="2">Uncharacterized protein</fullName>
    </submittedName>
</protein>
<gene>
    <name evidence="2" type="ORF">HPB48_008273</name>
</gene>
<reference evidence="2 3" key="1">
    <citation type="journal article" date="2020" name="Cell">
        <title>Large-Scale Comparative Analyses of Tick Genomes Elucidate Their Genetic Diversity and Vector Capacities.</title>
        <authorList>
            <consortium name="Tick Genome and Microbiome Consortium (TIGMIC)"/>
            <person name="Jia N."/>
            <person name="Wang J."/>
            <person name="Shi W."/>
            <person name="Du L."/>
            <person name="Sun Y."/>
            <person name="Zhan W."/>
            <person name="Jiang J.F."/>
            <person name="Wang Q."/>
            <person name="Zhang B."/>
            <person name="Ji P."/>
            <person name="Bell-Sakyi L."/>
            <person name="Cui X.M."/>
            <person name="Yuan T.T."/>
            <person name="Jiang B.G."/>
            <person name="Yang W.F."/>
            <person name="Lam T.T."/>
            <person name="Chang Q.C."/>
            <person name="Ding S.J."/>
            <person name="Wang X.J."/>
            <person name="Zhu J.G."/>
            <person name="Ruan X.D."/>
            <person name="Zhao L."/>
            <person name="Wei J.T."/>
            <person name="Ye R.Z."/>
            <person name="Que T.C."/>
            <person name="Du C.H."/>
            <person name="Zhou Y.H."/>
            <person name="Cheng J.X."/>
            <person name="Dai P.F."/>
            <person name="Guo W.B."/>
            <person name="Han X.H."/>
            <person name="Huang E.J."/>
            <person name="Li L.F."/>
            <person name="Wei W."/>
            <person name="Gao Y.C."/>
            <person name="Liu J.Z."/>
            <person name="Shao H.Z."/>
            <person name="Wang X."/>
            <person name="Wang C.C."/>
            <person name="Yang T.C."/>
            <person name="Huo Q.B."/>
            <person name="Li W."/>
            <person name="Chen H.Y."/>
            <person name="Chen S.E."/>
            <person name="Zhou L.G."/>
            <person name="Ni X.B."/>
            <person name="Tian J.H."/>
            <person name="Sheng Y."/>
            <person name="Liu T."/>
            <person name="Pan Y.S."/>
            <person name="Xia L.Y."/>
            <person name="Li J."/>
            <person name="Zhao F."/>
            <person name="Cao W.C."/>
        </authorList>
    </citation>
    <scope>NUCLEOTIDE SEQUENCE [LARGE SCALE GENOMIC DNA]</scope>
    <source>
        <strain evidence="2">HaeL-2018</strain>
    </source>
</reference>
<feature type="transmembrane region" description="Helical" evidence="1">
    <location>
        <begin position="104"/>
        <end position="124"/>
    </location>
</feature>
<evidence type="ECO:0000313" key="3">
    <source>
        <dbReference type="Proteomes" id="UP000821853"/>
    </source>
</evidence>
<dbReference type="AlphaFoldDB" id="A0A9J6GS98"/>
<name>A0A9J6GS98_HAELO</name>
<keyword evidence="3" id="KW-1185">Reference proteome</keyword>